<proteinExistence type="predicted"/>
<dbReference type="Pfam" id="PF00378">
    <property type="entry name" value="ECH_1"/>
    <property type="match status" value="1"/>
</dbReference>
<dbReference type="PANTHER" id="PTHR11941">
    <property type="entry name" value="ENOYL-COA HYDRATASE-RELATED"/>
    <property type="match status" value="1"/>
</dbReference>
<dbReference type="InterPro" id="IPR029045">
    <property type="entry name" value="ClpP/crotonase-like_dom_sf"/>
</dbReference>
<dbReference type="SUPFAM" id="SSF52096">
    <property type="entry name" value="ClpP/crotonase"/>
    <property type="match status" value="1"/>
</dbReference>
<dbReference type="STRING" id="1522189.A0A316W960"/>
<dbReference type="GeneID" id="37035196"/>
<dbReference type="GO" id="GO:0005777">
    <property type="term" value="C:peroxisome"/>
    <property type="evidence" value="ECO:0007669"/>
    <property type="project" value="TreeGrafter"/>
</dbReference>
<dbReference type="RefSeq" id="XP_025371415.1">
    <property type="nucleotide sequence ID" value="XM_025513326.1"/>
</dbReference>
<keyword evidence="2" id="KW-1185">Reference proteome</keyword>
<sequence>MSGSREIHRCVVSQSCHAIGVAEDRIHTIRIHASRFTSKHVVPAEHRPSTLGHPAGTHITASGPTLSHMLAQRSICSAQRLIPLVPRAPPSHPTATSSARLLSTDFSRNSHRHAACLETPRPQGQHKHSTLKPLSLRQRPITTSVSHCQERVPSSKMPETVNFPSSGKALVSIETISQTPRIWVLHMLAAETPDNRLTRNFLTALASALDHVQSQWESIAGEEAGSKGAALISTSVLDEKNKSSRFFSNGLDFEAAIADEHFFDQCLMPVYERLLSFPIPTVASVGGHAFAAGFGLISAHDYRVMSGIKGYACMNEIDFGAQLPPGLHAVLRAKFHSPAVMRKMVLEGHRFTGQELKALEFVDELVPPPGGSGGPQQTLEGAVQLAHKVAPKATKDAYGSNKLVMYQPFLHILRQPNSDITGALTDGSKL</sequence>
<dbReference type="Proteomes" id="UP000245783">
    <property type="component" value="Unassembled WGS sequence"/>
</dbReference>
<gene>
    <name evidence="1" type="ORF">IE81DRAFT_321400</name>
</gene>
<protein>
    <submittedName>
        <fullName evidence="1">ClpP/crotonase</fullName>
    </submittedName>
</protein>
<reference evidence="1 2" key="1">
    <citation type="journal article" date="2018" name="Mol. Biol. Evol.">
        <title>Broad Genomic Sampling Reveals a Smut Pathogenic Ancestry of the Fungal Clade Ustilaginomycotina.</title>
        <authorList>
            <person name="Kijpornyongpan T."/>
            <person name="Mondo S.J."/>
            <person name="Barry K."/>
            <person name="Sandor L."/>
            <person name="Lee J."/>
            <person name="Lipzen A."/>
            <person name="Pangilinan J."/>
            <person name="LaButti K."/>
            <person name="Hainaut M."/>
            <person name="Henrissat B."/>
            <person name="Grigoriev I.V."/>
            <person name="Spatafora J.W."/>
            <person name="Aime M.C."/>
        </authorList>
    </citation>
    <scope>NUCLEOTIDE SEQUENCE [LARGE SCALE GENOMIC DNA]</scope>
    <source>
        <strain evidence="1 2">MCA 4658</strain>
    </source>
</reference>
<organism evidence="1 2">
    <name type="scientific">Ceraceosorus guamensis</name>
    <dbReference type="NCBI Taxonomy" id="1522189"/>
    <lineage>
        <taxon>Eukaryota</taxon>
        <taxon>Fungi</taxon>
        <taxon>Dikarya</taxon>
        <taxon>Basidiomycota</taxon>
        <taxon>Ustilaginomycotina</taxon>
        <taxon>Exobasidiomycetes</taxon>
        <taxon>Ceraceosorales</taxon>
        <taxon>Ceraceosoraceae</taxon>
        <taxon>Ceraceosorus</taxon>
    </lineage>
</organism>
<dbReference type="Gene3D" id="3.90.226.10">
    <property type="entry name" value="2-enoyl-CoA Hydratase, Chain A, domain 1"/>
    <property type="match status" value="1"/>
</dbReference>
<dbReference type="GO" id="GO:0006635">
    <property type="term" value="P:fatty acid beta-oxidation"/>
    <property type="evidence" value="ECO:0007669"/>
    <property type="project" value="TreeGrafter"/>
</dbReference>
<dbReference type="EMBL" id="KZ819362">
    <property type="protein sequence ID" value="PWN44255.1"/>
    <property type="molecule type" value="Genomic_DNA"/>
</dbReference>
<evidence type="ECO:0000313" key="1">
    <source>
        <dbReference type="EMBL" id="PWN44255.1"/>
    </source>
</evidence>
<dbReference type="AlphaFoldDB" id="A0A316W960"/>
<evidence type="ECO:0000313" key="2">
    <source>
        <dbReference type="Proteomes" id="UP000245783"/>
    </source>
</evidence>
<dbReference type="InParanoid" id="A0A316W960"/>
<dbReference type="PANTHER" id="PTHR11941:SF75">
    <property type="entry name" value="ENOYL-COA HYDRATASE_ISOMERASE FAMILY PROTEIN"/>
    <property type="match status" value="1"/>
</dbReference>
<dbReference type="InterPro" id="IPR001753">
    <property type="entry name" value="Enoyl-CoA_hydra/iso"/>
</dbReference>
<dbReference type="GO" id="GO:0004165">
    <property type="term" value="F:delta(3)-delta(2)-enoyl-CoA isomerase activity"/>
    <property type="evidence" value="ECO:0007669"/>
    <property type="project" value="TreeGrafter"/>
</dbReference>
<dbReference type="CDD" id="cd06558">
    <property type="entry name" value="crotonase-like"/>
    <property type="match status" value="1"/>
</dbReference>
<dbReference type="OrthoDB" id="1696280at2759"/>
<accession>A0A316W960</accession>
<name>A0A316W960_9BASI</name>